<comment type="caution">
    <text evidence="1">The sequence shown here is derived from an EMBL/GenBank/DDBJ whole genome shotgun (WGS) entry which is preliminary data.</text>
</comment>
<dbReference type="RefSeq" id="WP_323333958.1">
    <property type="nucleotide sequence ID" value="NZ_JAYFSI010000012.1"/>
</dbReference>
<accession>A0ABU5RJX5</accession>
<evidence type="ECO:0000313" key="1">
    <source>
        <dbReference type="EMBL" id="MEA5365436.1"/>
    </source>
</evidence>
<protein>
    <recommendedName>
        <fullName evidence="3">Transposase</fullName>
    </recommendedName>
</protein>
<name>A0ABU5RJX5_9PSEU</name>
<organism evidence="1 2">
    <name type="scientific">Amycolatopsis heterodermiae</name>
    <dbReference type="NCBI Taxonomy" id="3110235"/>
    <lineage>
        <taxon>Bacteria</taxon>
        <taxon>Bacillati</taxon>
        <taxon>Actinomycetota</taxon>
        <taxon>Actinomycetes</taxon>
        <taxon>Pseudonocardiales</taxon>
        <taxon>Pseudonocardiaceae</taxon>
        <taxon>Amycolatopsis</taxon>
    </lineage>
</organism>
<reference evidence="1 2" key="1">
    <citation type="submission" date="2023-12" db="EMBL/GenBank/DDBJ databases">
        <title>Amycolatopsis sp. V23-08.</title>
        <authorList>
            <person name="Somphong A."/>
        </authorList>
    </citation>
    <scope>NUCLEOTIDE SEQUENCE [LARGE SCALE GENOMIC DNA]</scope>
    <source>
        <strain evidence="1 2">V23-08</strain>
    </source>
</reference>
<gene>
    <name evidence="1" type="ORF">VA596_38335</name>
</gene>
<proteinExistence type="predicted"/>
<dbReference type="EMBL" id="JAYFSI010000012">
    <property type="protein sequence ID" value="MEA5365436.1"/>
    <property type="molecule type" value="Genomic_DNA"/>
</dbReference>
<sequence>MTTRGWQKERTITTVDTVGRRVAVTTGLTRDPEGRLVAVIAVGDGPTAIFRHLNDLDDRPELVTNAADTAADLHTMTGIAPVRQLRRRRT</sequence>
<evidence type="ECO:0000313" key="2">
    <source>
        <dbReference type="Proteomes" id="UP001304298"/>
    </source>
</evidence>
<dbReference type="Proteomes" id="UP001304298">
    <property type="component" value="Unassembled WGS sequence"/>
</dbReference>
<evidence type="ECO:0008006" key="3">
    <source>
        <dbReference type="Google" id="ProtNLM"/>
    </source>
</evidence>
<keyword evidence="2" id="KW-1185">Reference proteome</keyword>